<feature type="domain" description="GH18" evidence="5">
    <location>
        <begin position="1"/>
        <end position="105"/>
    </location>
</feature>
<organism evidence="6 7">
    <name type="scientific">Priapulus caudatus</name>
    <name type="common">Priapulid worm</name>
    <dbReference type="NCBI Taxonomy" id="37621"/>
    <lineage>
        <taxon>Eukaryota</taxon>
        <taxon>Metazoa</taxon>
        <taxon>Ecdysozoa</taxon>
        <taxon>Scalidophora</taxon>
        <taxon>Priapulida</taxon>
        <taxon>Priapulimorpha</taxon>
        <taxon>Priapulimorphida</taxon>
        <taxon>Priapulidae</taxon>
        <taxon>Priapulus</taxon>
    </lineage>
</organism>
<dbReference type="Proteomes" id="UP000695022">
    <property type="component" value="Unplaced"/>
</dbReference>
<evidence type="ECO:0000313" key="7">
    <source>
        <dbReference type="RefSeq" id="XP_014680013.1"/>
    </source>
</evidence>
<accession>A0ABM1F6E2</accession>
<dbReference type="Pfam" id="PF00704">
    <property type="entry name" value="Glyco_hydro_18"/>
    <property type="match status" value="1"/>
</dbReference>
<evidence type="ECO:0000256" key="1">
    <source>
        <dbReference type="ARBA" id="ARBA00022801"/>
    </source>
</evidence>
<dbReference type="PROSITE" id="PS01095">
    <property type="entry name" value="GH18_1"/>
    <property type="match status" value="1"/>
</dbReference>
<evidence type="ECO:0000313" key="6">
    <source>
        <dbReference type="Proteomes" id="UP000695022"/>
    </source>
</evidence>
<proteinExistence type="inferred from homology"/>
<name>A0ABM1F6E2_PRICU</name>
<gene>
    <name evidence="7" type="primary">LOC106819962</name>
</gene>
<keyword evidence="6" id="KW-1185">Reference proteome</keyword>
<dbReference type="PANTHER" id="PTHR11177:SF317">
    <property type="entry name" value="CHITINASE 12-RELATED"/>
    <property type="match status" value="1"/>
</dbReference>
<evidence type="ECO:0000256" key="4">
    <source>
        <dbReference type="RuleBase" id="RU004453"/>
    </source>
</evidence>
<dbReference type="InterPro" id="IPR050314">
    <property type="entry name" value="Glycosyl_Hydrlase_18"/>
</dbReference>
<comment type="similarity">
    <text evidence="4">Belongs to the glycosyl hydrolase 18 family.</text>
</comment>
<keyword evidence="1 3" id="KW-0378">Hydrolase</keyword>
<dbReference type="InterPro" id="IPR017853">
    <property type="entry name" value="GH"/>
</dbReference>
<evidence type="ECO:0000256" key="3">
    <source>
        <dbReference type="RuleBase" id="RU000489"/>
    </source>
</evidence>
<dbReference type="Gene3D" id="3.20.20.80">
    <property type="entry name" value="Glycosidases"/>
    <property type="match status" value="2"/>
</dbReference>
<feature type="non-terminal residue" evidence="7">
    <location>
        <position position="105"/>
    </location>
</feature>
<dbReference type="InterPro" id="IPR001223">
    <property type="entry name" value="Glyco_hydro18_cat"/>
</dbReference>
<protein>
    <submittedName>
        <fullName evidence="7">Acidic mammalian chitinase-like</fullName>
    </submittedName>
</protein>
<dbReference type="PANTHER" id="PTHR11177">
    <property type="entry name" value="CHITINASE"/>
    <property type="match status" value="1"/>
</dbReference>
<dbReference type="GeneID" id="106819962"/>
<reference evidence="7" key="1">
    <citation type="submission" date="2025-08" db="UniProtKB">
        <authorList>
            <consortium name="RefSeq"/>
        </authorList>
    </citation>
    <scope>IDENTIFICATION</scope>
</reference>
<keyword evidence="2 3" id="KW-0326">Glycosidase</keyword>
<dbReference type="SUPFAM" id="SSF51445">
    <property type="entry name" value="(Trans)glycosidases"/>
    <property type="match status" value="2"/>
</dbReference>
<dbReference type="InterPro" id="IPR001579">
    <property type="entry name" value="Glyco_hydro_18_chit_AS"/>
</dbReference>
<dbReference type="RefSeq" id="XP_014680013.1">
    <property type="nucleotide sequence ID" value="XM_014824527.1"/>
</dbReference>
<dbReference type="PROSITE" id="PS51910">
    <property type="entry name" value="GH18_2"/>
    <property type="match status" value="1"/>
</dbReference>
<evidence type="ECO:0000256" key="2">
    <source>
        <dbReference type="ARBA" id="ARBA00023295"/>
    </source>
</evidence>
<sequence length="105" mass="12099">VTDLKKVNKHLKVLLAVGGWTLGPEPFREMVSDTANRQEFVKDVVRFLRKFHFDGLDLDWEYPKSSDKDLYVTLCKVKWIRDNGYGGALVWTIDLDDFTGTFSGK</sequence>
<evidence type="ECO:0000259" key="5">
    <source>
        <dbReference type="PROSITE" id="PS51910"/>
    </source>
</evidence>
<feature type="non-terminal residue" evidence="7">
    <location>
        <position position="1"/>
    </location>
</feature>